<protein>
    <recommendedName>
        <fullName evidence="3">DUF3221 domain-containing protein</fullName>
    </recommendedName>
</protein>
<feature type="transmembrane region" description="Helical" evidence="1">
    <location>
        <begin position="20"/>
        <end position="40"/>
    </location>
</feature>
<keyword evidence="1" id="KW-0812">Transmembrane</keyword>
<proteinExistence type="predicted"/>
<dbReference type="RefSeq" id="WP_342552904.1">
    <property type="nucleotide sequence ID" value="NZ_CP159992.1"/>
</dbReference>
<reference evidence="2" key="1">
    <citation type="submission" date="2024-05" db="EMBL/GenBank/DDBJ databases">
        <title>Draft genome assemblies of 36 bacteria isolated from hibernating arctic ground squirrels.</title>
        <authorList>
            <person name="McKee H."/>
            <person name="Mullen L."/>
            <person name="Drown D.M."/>
            <person name="Duddleston K.N."/>
        </authorList>
    </citation>
    <scope>NUCLEOTIDE SEQUENCE</scope>
    <source>
        <strain evidence="2">AN1007</strain>
    </source>
</reference>
<evidence type="ECO:0000313" key="2">
    <source>
        <dbReference type="EMBL" id="XCP95326.1"/>
    </source>
</evidence>
<evidence type="ECO:0008006" key="3">
    <source>
        <dbReference type="Google" id="ProtNLM"/>
    </source>
</evidence>
<dbReference type="AlphaFoldDB" id="A0AAU8NCE8"/>
<dbReference type="EMBL" id="CP159992">
    <property type="protein sequence ID" value="XCP95326.1"/>
    <property type="molecule type" value="Genomic_DNA"/>
</dbReference>
<accession>A0AAU8NCE8</accession>
<sequence>MKRTKRWTHLWFRLSVQLPVAALLVIGLTAAILVTLAMQFHTTSYLRSEKASAYADVNALPDEGKTVRIEAAFTELPHAGLQEGDVLIWYTEEQGKRYAAEIVSVITDLDTSIIQVTAEGAWNEELQERIHAASAAEIPIITEVQSQSRTVFESWIS</sequence>
<keyword evidence="1" id="KW-0472">Membrane</keyword>
<organism evidence="2">
    <name type="scientific">Paenibacillus sp. AN1007</name>
    <dbReference type="NCBI Taxonomy" id="3151385"/>
    <lineage>
        <taxon>Bacteria</taxon>
        <taxon>Bacillati</taxon>
        <taxon>Bacillota</taxon>
        <taxon>Bacilli</taxon>
        <taxon>Bacillales</taxon>
        <taxon>Paenibacillaceae</taxon>
        <taxon>Paenibacillus</taxon>
    </lineage>
</organism>
<keyword evidence="1" id="KW-1133">Transmembrane helix</keyword>
<name>A0AAU8NCE8_9BACL</name>
<gene>
    <name evidence="2" type="ORF">ABXS70_00795</name>
</gene>
<evidence type="ECO:0000256" key="1">
    <source>
        <dbReference type="SAM" id="Phobius"/>
    </source>
</evidence>